<evidence type="ECO:0000259" key="17">
    <source>
        <dbReference type="PROSITE" id="PS50011"/>
    </source>
</evidence>
<dbReference type="InterPro" id="IPR017441">
    <property type="entry name" value="Protein_kinase_ATP_BS"/>
</dbReference>
<keyword evidence="10 15" id="KW-0067">ATP-binding</keyword>
<dbReference type="GO" id="GO:0005524">
    <property type="term" value="F:ATP binding"/>
    <property type="evidence" value="ECO:0007669"/>
    <property type="project" value="UniProtKB-UniRule"/>
</dbReference>
<comment type="similarity">
    <text evidence="3">Belongs to the protein kinase superfamily. CAMK Ser/Thr protein kinase family. LKB1 subfamily.</text>
</comment>
<evidence type="ECO:0000256" key="7">
    <source>
        <dbReference type="ARBA" id="ARBA00022723"/>
    </source>
</evidence>
<dbReference type="PANTHER" id="PTHR24346">
    <property type="entry name" value="MAP/MICROTUBULE AFFINITY-REGULATING KINASE"/>
    <property type="match status" value="1"/>
</dbReference>
<proteinExistence type="inferred from homology"/>
<evidence type="ECO:0000256" key="2">
    <source>
        <dbReference type="ARBA" id="ARBA00001946"/>
    </source>
</evidence>
<dbReference type="Gene3D" id="1.10.510.10">
    <property type="entry name" value="Transferase(Phosphotransferase) domain 1"/>
    <property type="match status" value="1"/>
</dbReference>
<feature type="binding site" evidence="15">
    <location>
        <position position="108"/>
    </location>
    <ligand>
        <name>ATP</name>
        <dbReference type="ChEBI" id="CHEBI:30616"/>
    </ligand>
</feature>
<dbReference type="Pfam" id="PF00069">
    <property type="entry name" value="Pkinase"/>
    <property type="match status" value="1"/>
</dbReference>
<dbReference type="SUPFAM" id="SSF56112">
    <property type="entry name" value="Protein kinase-like (PK-like)"/>
    <property type="match status" value="1"/>
</dbReference>
<protein>
    <recommendedName>
        <fullName evidence="4">non-specific serine/threonine protein kinase</fullName>
        <ecNumber evidence="4">2.7.11.1</ecNumber>
    </recommendedName>
</protein>
<keyword evidence="8 15" id="KW-0547">Nucleotide-binding</keyword>
<dbReference type="FunFam" id="1.10.510.10:FF:000571">
    <property type="entry name" value="Maternal embryonic leucine zipper kinase"/>
    <property type="match status" value="1"/>
</dbReference>
<sequence length="382" mass="43448">MNSATPVRPERKKRGGSKVFFGEFGSGLKYEYEGDIPPVAQFEKDLSDDGSDGFEDIGQFRVHYNKADEKSKPKAIHNYLLGAKLGEGANAKVKEGIDVNTLRVVAVKIIERKHIMKLPDGLNSIKREIGIMKSMKKHPNVIELIEVIDYPKEPRIYVVMELANGCSLQDLMDLLPDKRIPVEQVKFYFRQLLLGLRHLHGKNIVHRDIKPENLMLTTEHELKISDFGVAEFLDKYNESDHVTKTSGSPAFLPPEIANGEYNFSGMAVDVWAAGVTLYFLLVGKIPFEAEGMLELFKKIREGVYTVPDFVDEEAKDLIRQMLNMNASERISVREVLKHPWLQEQSQHNVLEKFIPIETRDIQVIKSLASLYGKASRTFFVCR</sequence>
<keyword evidence="6" id="KW-0808">Transferase</keyword>
<dbReference type="InterPro" id="IPR000719">
    <property type="entry name" value="Prot_kinase_dom"/>
</dbReference>
<organism evidence="18">
    <name type="scientific">Rhodosorus marinus</name>
    <dbReference type="NCBI Taxonomy" id="101924"/>
    <lineage>
        <taxon>Eukaryota</taxon>
        <taxon>Rhodophyta</taxon>
        <taxon>Stylonematophyceae</taxon>
        <taxon>Stylonematales</taxon>
        <taxon>Stylonemataceae</taxon>
        <taxon>Rhodosorus</taxon>
    </lineage>
</organism>
<keyword evidence="11" id="KW-0460">Magnesium</keyword>
<evidence type="ECO:0000256" key="14">
    <source>
        <dbReference type="ARBA" id="ARBA00048679"/>
    </source>
</evidence>
<dbReference type="GO" id="GO:0005737">
    <property type="term" value="C:cytoplasm"/>
    <property type="evidence" value="ECO:0007669"/>
    <property type="project" value="TreeGrafter"/>
</dbReference>
<dbReference type="AlphaFoldDB" id="A0A7S3EN98"/>
<keyword evidence="9" id="KW-0418">Kinase</keyword>
<evidence type="ECO:0000256" key="5">
    <source>
        <dbReference type="ARBA" id="ARBA00022527"/>
    </source>
</evidence>
<dbReference type="GO" id="GO:0004674">
    <property type="term" value="F:protein serine/threonine kinase activity"/>
    <property type="evidence" value="ECO:0007669"/>
    <property type="project" value="UniProtKB-KW"/>
</dbReference>
<evidence type="ECO:0000256" key="12">
    <source>
        <dbReference type="ARBA" id="ARBA00023211"/>
    </source>
</evidence>
<comment type="catalytic activity">
    <reaction evidence="14">
        <text>L-seryl-[protein] + ATP = O-phospho-L-seryl-[protein] + ADP + H(+)</text>
        <dbReference type="Rhea" id="RHEA:17989"/>
        <dbReference type="Rhea" id="RHEA-COMP:9863"/>
        <dbReference type="Rhea" id="RHEA-COMP:11604"/>
        <dbReference type="ChEBI" id="CHEBI:15378"/>
        <dbReference type="ChEBI" id="CHEBI:29999"/>
        <dbReference type="ChEBI" id="CHEBI:30616"/>
        <dbReference type="ChEBI" id="CHEBI:83421"/>
        <dbReference type="ChEBI" id="CHEBI:456216"/>
        <dbReference type="EC" id="2.7.11.1"/>
    </reaction>
</comment>
<comment type="catalytic activity">
    <reaction evidence="13">
        <text>L-threonyl-[protein] + ATP = O-phospho-L-threonyl-[protein] + ADP + H(+)</text>
        <dbReference type="Rhea" id="RHEA:46608"/>
        <dbReference type="Rhea" id="RHEA-COMP:11060"/>
        <dbReference type="Rhea" id="RHEA-COMP:11605"/>
        <dbReference type="ChEBI" id="CHEBI:15378"/>
        <dbReference type="ChEBI" id="CHEBI:30013"/>
        <dbReference type="ChEBI" id="CHEBI:30616"/>
        <dbReference type="ChEBI" id="CHEBI:61977"/>
        <dbReference type="ChEBI" id="CHEBI:456216"/>
        <dbReference type="EC" id="2.7.11.1"/>
    </reaction>
</comment>
<evidence type="ECO:0000313" key="18">
    <source>
        <dbReference type="EMBL" id="CAE0065662.1"/>
    </source>
</evidence>
<feature type="domain" description="Protein kinase" evidence="17">
    <location>
        <begin position="79"/>
        <end position="341"/>
    </location>
</feature>
<evidence type="ECO:0000256" key="10">
    <source>
        <dbReference type="ARBA" id="ARBA00022840"/>
    </source>
</evidence>
<keyword evidence="5 16" id="KW-0723">Serine/threonine-protein kinase</keyword>
<gene>
    <name evidence="18" type="ORF">RMAR00112_LOCUS33734</name>
</gene>
<dbReference type="EMBL" id="HBHW01043527">
    <property type="protein sequence ID" value="CAE0065662.1"/>
    <property type="molecule type" value="Transcribed_RNA"/>
</dbReference>
<evidence type="ECO:0000256" key="3">
    <source>
        <dbReference type="ARBA" id="ARBA00009985"/>
    </source>
</evidence>
<evidence type="ECO:0000256" key="11">
    <source>
        <dbReference type="ARBA" id="ARBA00022842"/>
    </source>
</evidence>
<dbReference type="PROSITE" id="PS50011">
    <property type="entry name" value="PROTEIN_KINASE_DOM"/>
    <property type="match status" value="1"/>
</dbReference>
<comment type="cofactor">
    <cofactor evidence="2">
        <name>Mg(2+)</name>
        <dbReference type="ChEBI" id="CHEBI:18420"/>
    </cofactor>
</comment>
<dbReference type="GO" id="GO:0035556">
    <property type="term" value="P:intracellular signal transduction"/>
    <property type="evidence" value="ECO:0007669"/>
    <property type="project" value="TreeGrafter"/>
</dbReference>
<reference evidence="18" key="1">
    <citation type="submission" date="2021-01" db="EMBL/GenBank/DDBJ databases">
        <authorList>
            <person name="Corre E."/>
            <person name="Pelletier E."/>
            <person name="Niang G."/>
            <person name="Scheremetjew M."/>
            <person name="Finn R."/>
            <person name="Kale V."/>
            <person name="Holt S."/>
            <person name="Cochrane G."/>
            <person name="Meng A."/>
            <person name="Brown T."/>
            <person name="Cohen L."/>
        </authorList>
    </citation>
    <scope>NUCLEOTIDE SEQUENCE</scope>
    <source>
        <strain evidence="18">CCMP 769</strain>
    </source>
</reference>
<dbReference type="InterPro" id="IPR008271">
    <property type="entry name" value="Ser/Thr_kinase_AS"/>
</dbReference>
<evidence type="ECO:0000256" key="4">
    <source>
        <dbReference type="ARBA" id="ARBA00012513"/>
    </source>
</evidence>
<dbReference type="SMART" id="SM00220">
    <property type="entry name" value="S_TKc"/>
    <property type="match status" value="1"/>
</dbReference>
<evidence type="ECO:0000256" key="16">
    <source>
        <dbReference type="RuleBase" id="RU000304"/>
    </source>
</evidence>
<dbReference type="PROSITE" id="PS00108">
    <property type="entry name" value="PROTEIN_KINASE_ST"/>
    <property type="match status" value="1"/>
</dbReference>
<keyword evidence="12" id="KW-0464">Manganese</keyword>
<dbReference type="PANTHER" id="PTHR24346:SF94">
    <property type="entry name" value="NON-SPECIFIC SERINE_THREONINE PROTEIN KINASE"/>
    <property type="match status" value="1"/>
</dbReference>
<evidence type="ECO:0000256" key="15">
    <source>
        <dbReference type="PROSITE-ProRule" id="PRU10141"/>
    </source>
</evidence>
<dbReference type="EC" id="2.7.11.1" evidence="4"/>
<dbReference type="GO" id="GO:0046872">
    <property type="term" value="F:metal ion binding"/>
    <property type="evidence" value="ECO:0007669"/>
    <property type="project" value="UniProtKB-KW"/>
</dbReference>
<accession>A0A7S3EN98</accession>
<keyword evidence="7" id="KW-0479">Metal-binding</keyword>
<evidence type="ECO:0000256" key="6">
    <source>
        <dbReference type="ARBA" id="ARBA00022679"/>
    </source>
</evidence>
<evidence type="ECO:0000256" key="1">
    <source>
        <dbReference type="ARBA" id="ARBA00001936"/>
    </source>
</evidence>
<evidence type="ECO:0000256" key="13">
    <source>
        <dbReference type="ARBA" id="ARBA00047899"/>
    </source>
</evidence>
<evidence type="ECO:0000256" key="9">
    <source>
        <dbReference type="ARBA" id="ARBA00022777"/>
    </source>
</evidence>
<evidence type="ECO:0000256" key="8">
    <source>
        <dbReference type="ARBA" id="ARBA00022741"/>
    </source>
</evidence>
<dbReference type="InterPro" id="IPR011009">
    <property type="entry name" value="Kinase-like_dom_sf"/>
</dbReference>
<dbReference type="PROSITE" id="PS00107">
    <property type="entry name" value="PROTEIN_KINASE_ATP"/>
    <property type="match status" value="1"/>
</dbReference>
<comment type="cofactor">
    <cofactor evidence="1">
        <name>Mn(2+)</name>
        <dbReference type="ChEBI" id="CHEBI:29035"/>
    </cofactor>
</comment>
<name>A0A7S3EN98_9RHOD</name>